<comment type="caution">
    <text evidence="1">The sequence shown here is derived from an EMBL/GenBank/DDBJ whole genome shotgun (WGS) entry which is preliminary data.</text>
</comment>
<sequence length="133" mass="15278">YPLRDTWHSDSSNSFRFYMLDPGLDVTQYVSDDHIHRMTYYVDRTDPDNFKLIEVDSLRSGTRTIRRVVLEHVVAVQFDLPEFQGGTAPYTTPAETGMIIEVTAQSEKRQRRMGGSQDIGGRMHVITRAAIRN</sequence>
<organism evidence="1 2">
    <name type="scientific">candidate division TA06 bacterium SM23_40</name>
    <dbReference type="NCBI Taxonomy" id="1703774"/>
    <lineage>
        <taxon>Bacteria</taxon>
        <taxon>Bacteria division TA06</taxon>
    </lineage>
</organism>
<accession>A0A0S8G4N2</accession>
<gene>
    <name evidence="1" type="ORF">AMJ82_11195</name>
</gene>
<proteinExistence type="predicted"/>
<evidence type="ECO:0000313" key="2">
    <source>
        <dbReference type="Proteomes" id="UP000051717"/>
    </source>
</evidence>
<dbReference type="EMBL" id="LJUI01000145">
    <property type="protein sequence ID" value="KPK67140.1"/>
    <property type="molecule type" value="Genomic_DNA"/>
</dbReference>
<protein>
    <submittedName>
        <fullName evidence="1">Uncharacterized protein</fullName>
    </submittedName>
</protein>
<evidence type="ECO:0000313" key="1">
    <source>
        <dbReference type="EMBL" id="KPK67140.1"/>
    </source>
</evidence>
<dbReference type="Proteomes" id="UP000051717">
    <property type="component" value="Unassembled WGS sequence"/>
</dbReference>
<dbReference type="AlphaFoldDB" id="A0A0S8G4N2"/>
<feature type="non-terminal residue" evidence="1">
    <location>
        <position position="1"/>
    </location>
</feature>
<reference evidence="1 2" key="1">
    <citation type="journal article" date="2015" name="Microbiome">
        <title>Genomic resolution of linkages in carbon, nitrogen, and sulfur cycling among widespread estuary sediment bacteria.</title>
        <authorList>
            <person name="Baker B.J."/>
            <person name="Lazar C.S."/>
            <person name="Teske A.P."/>
            <person name="Dick G.J."/>
        </authorList>
    </citation>
    <scope>NUCLEOTIDE SEQUENCE [LARGE SCALE GENOMIC DNA]</scope>
    <source>
        <strain evidence="1">SM23_40</strain>
    </source>
</reference>
<name>A0A0S8G4N2_UNCT6</name>